<evidence type="ECO:0000313" key="2">
    <source>
        <dbReference type="Proteomes" id="UP000018144"/>
    </source>
</evidence>
<reference evidence="1 2" key="1">
    <citation type="journal article" date="2013" name="PLoS Genet.">
        <title>The genome and development-dependent transcriptomes of Pyronema confluens: a window into fungal evolution.</title>
        <authorList>
            <person name="Traeger S."/>
            <person name="Altegoer F."/>
            <person name="Freitag M."/>
            <person name="Gabaldon T."/>
            <person name="Kempken F."/>
            <person name="Kumar A."/>
            <person name="Marcet-Houben M."/>
            <person name="Poggeler S."/>
            <person name="Stajich J.E."/>
            <person name="Nowrousian M."/>
        </authorList>
    </citation>
    <scope>NUCLEOTIDE SEQUENCE [LARGE SCALE GENOMIC DNA]</scope>
    <source>
        <strain evidence="2">CBS 100304</strain>
        <tissue evidence="1">Vegetative mycelium</tissue>
    </source>
</reference>
<keyword evidence="2" id="KW-1185">Reference proteome</keyword>
<sequence length="99" mass="11950">MSRMPNLEPDYAKFVVHGQEALNTHNALIKKEYPICNVYRSVPIGWGTKLTNPGYWRFRYQKHFFRTSNWYPSERAREVWDELEAEYPQNIVVRRRGML</sequence>
<accession>U4LFQ5</accession>
<dbReference type="OrthoDB" id="10471596at2759"/>
<evidence type="ECO:0000313" key="1">
    <source>
        <dbReference type="EMBL" id="CCX14287.1"/>
    </source>
</evidence>
<proteinExistence type="predicted"/>
<name>U4LFQ5_PYROM</name>
<dbReference type="Proteomes" id="UP000018144">
    <property type="component" value="Unassembled WGS sequence"/>
</dbReference>
<organism evidence="1 2">
    <name type="scientific">Pyronema omphalodes (strain CBS 100304)</name>
    <name type="common">Pyronema confluens</name>
    <dbReference type="NCBI Taxonomy" id="1076935"/>
    <lineage>
        <taxon>Eukaryota</taxon>
        <taxon>Fungi</taxon>
        <taxon>Dikarya</taxon>
        <taxon>Ascomycota</taxon>
        <taxon>Pezizomycotina</taxon>
        <taxon>Pezizomycetes</taxon>
        <taxon>Pezizales</taxon>
        <taxon>Pyronemataceae</taxon>
        <taxon>Pyronema</taxon>
    </lineage>
</organism>
<dbReference type="EMBL" id="HF935945">
    <property type="protein sequence ID" value="CCX14287.1"/>
    <property type="molecule type" value="Genomic_DNA"/>
</dbReference>
<gene>
    <name evidence="1" type="ORF">PCON_13880</name>
</gene>
<protein>
    <submittedName>
        <fullName evidence="1">Uncharacterized protein</fullName>
    </submittedName>
</protein>
<dbReference type="AlphaFoldDB" id="U4LFQ5"/>